<dbReference type="CDD" id="cd02440">
    <property type="entry name" value="AdoMet_MTases"/>
    <property type="match status" value="1"/>
</dbReference>
<dbReference type="SUPFAM" id="SSF53335">
    <property type="entry name" value="S-adenosyl-L-methionine-dependent methyltransferases"/>
    <property type="match status" value="1"/>
</dbReference>
<dbReference type="PANTHER" id="PTHR43591:SF110">
    <property type="entry name" value="RHODANESE DOMAIN-CONTAINING PROTEIN"/>
    <property type="match status" value="1"/>
</dbReference>
<dbReference type="RefSeq" id="WP_017744422.1">
    <property type="nucleotide sequence ID" value="NZ_KQ976354.1"/>
</dbReference>
<dbReference type="EMBL" id="ANNX02000022">
    <property type="protein sequence ID" value="KYC41259.1"/>
    <property type="molecule type" value="Genomic_DNA"/>
</dbReference>
<keyword evidence="3" id="KW-1185">Reference proteome</keyword>
<gene>
    <name evidence="2" type="ORF">WA1_22605</name>
</gene>
<accession>A0A139X990</accession>
<feature type="domain" description="Methyltransferase type 11" evidence="1">
    <location>
        <begin position="72"/>
        <end position="167"/>
    </location>
</feature>
<dbReference type="InterPro" id="IPR029063">
    <property type="entry name" value="SAM-dependent_MTases_sf"/>
</dbReference>
<dbReference type="InterPro" id="IPR013216">
    <property type="entry name" value="Methyltransf_11"/>
</dbReference>
<evidence type="ECO:0000313" key="2">
    <source>
        <dbReference type="EMBL" id="KYC41259.1"/>
    </source>
</evidence>
<dbReference type="Gene3D" id="3.40.50.150">
    <property type="entry name" value="Vaccinia Virus protein VP39"/>
    <property type="match status" value="1"/>
</dbReference>
<protein>
    <recommendedName>
        <fullName evidence="1">Methyltransferase type 11 domain-containing protein</fullName>
    </recommendedName>
</protein>
<reference evidence="2 3" key="1">
    <citation type="journal article" date="2013" name="Genome Biol. Evol.">
        <title>Genomes of Stigonematalean cyanobacteria (subsection V) and the evolution of oxygenic photosynthesis from prokaryotes to plastids.</title>
        <authorList>
            <person name="Dagan T."/>
            <person name="Roettger M."/>
            <person name="Stucken K."/>
            <person name="Landan G."/>
            <person name="Koch R."/>
            <person name="Major P."/>
            <person name="Gould S.B."/>
            <person name="Goremykin V.V."/>
            <person name="Rippka R."/>
            <person name="Tandeau de Marsac N."/>
            <person name="Gugger M."/>
            <person name="Lockhart P.J."/>
            <person name="Allen J.F."/>
            <person name="Brune I."/>
            <person name="Maus I."/>
            <person name="Puhler A."/>
            <person name="Martin W.F."/>
        </authorList>
    </citation>
    <scope>NUCLEOTIDE SEQUENCE [LARGE SCALE GENOMIC DNA]</scope>
    <source>
        <strain evidence="2 3">PCC 7110</strain>
    </source>
</reference>
<dbReference type="Proteomes" id="UP000076925">
    <property type="component" value="Unassembled WGS sequence"/>
</dbReference>
<name>A0A139X990_9CYAN</name>
<dbReference type="GO" id="GO:0008757">
    <property type="term" value="F:S-adenosylmethionine-dependent methyltransferase activity"/>
    <property type="evidence" value="ECO:0007669"/>
    <property type="project" value="InterPro"/>
</dbReference>
<dbReference type="Pfam" id="PF08241">
    <property type="entry name" value="Methyltransf_11"/>
    <property type="match status" value="1"/>
</dbReference>
<dbReference type="PANTHER" id="PTHR43591">
    <property type="entry name" value="METHYLTRANSFERASE"/>
    <property type="match status" value="1"/>
</dbReference>
<evidence type="ECO:0000259" key="1">
    <source>
        <dbReference type="Pfam" id="PF08241"/>
    </source>
</evidence>
<comment type="caution">
    <text evidence="2">The sequence shown here is derived from an EMBL/GenBank/DDBJ whole genome shotgun (WGS) entry which is preliminary data.</text>
</comment>
<dbReference type="OrthoDB" id="9790457at2"/>
<proteinExistence type="predicted"/>
<organism evidence="2 3">
    <name type="scientific">Scytonema hofmannii PCC 7110</name>
    <dbReference type="NCBI Taxonomy" id="128403"/>
    <lineage>
        <taxon>Bacteria</taxon>
        <taxon>Bacillati</taxon>
        <taxon>Cyanobacteriota</taxon>
        <taxon>Cyanophyceae</taxon>
        <taxon>Nostocales</taxon>
        <taxon>Scytonemataceae</taxon>
        <taxon>Scytonema</taxon>
    </lineage>
</organism>
<evidence type="ECO:0000313" key="3">
    <source>
        <dbReference type="Proteomes" id="UP000076925"/>
    </source>
</evidence>
<dbReference type="AlphaFoldDB" id="A0A139X990"/>
<dbReference type="STRING" id="128403.WA1_22605"/>
<sequence length="222" mass="25400">MEEKKERTMLSQEDWQEYKKITQNGEQASNRELLIQWYDKKYQIFEGGTFAAQKCCELLYSNLIASEHLQILDVGCGTGDQARLFQNLGVQEASWYGIDMSQAMLESAKSKKLYKELSNSILPEIPYPDCHFDIVISAGTLCSPGNAPVETLSEMIRVTKPSGLLCFSYRLNWFENEESGWKKTHEQLVKKGLMKELVRQIDAYIPSQNISGLYFVCQKGQL</sequence>